<feature type="domain" description="DUF5940" evidence="2">
    <location>
        <begin position="363"/>
        <end position="527"/>
    </location>
</feature>
<evidence type="ECO:0000313" key="3">
    <source>
        <dbReference type="EMBL" id="TXJ12976.1"/>
    </source>
</evidence>
<evidence type="ECO:0000259" key="2">
    <source>
        <dbReference type="Pfam" id="PF19364"/>
    </source>
</evidence>
<dbReference type="Pfam" id="PF19364">
    <property type="entry name" value="DUF5940"/>
    <property type="match status" value="1"/>
</dbReference>
<proteinExistence type="predicted"/>
<name>A0A5C8CJC5_9SPIR</name>
<dbReference type="EMBL" id="SAXT01000003">
    <property type="protein sequence ID" value="TXJ12976.1"/>
    <property type="molecule type" value="Genomic_DNA"/>
</dbReference>
<sequence>MSYAVLKDAAYAIVHAPDMVINNGTTQTVEREVNPDSQYLKDIKKHLRKFEDVINYAPNQTYIGNLHPEELKKLAGQCSEEVKKSGGSWIGVPCKGDRNGKFGEIFSEDEFIFMMKIADSFELVYLETEFEKKMKELYISKESKFKSEEDLNKELSGIKCETKIADIEKLLKEEHAEGLYFNEKLVGCIKRAHDVDINLSAHVMFENLAVKASGVMALKELIRKKNIDASIIDLVIECSEEACGDMNQRGGGNFAKSVAEIAGIPNATGFDIRGFCAAPSHALVTAASLVKSGSYKNVVIVAGGATAKLGMNGKSHVGKNLPIIEDILGAFAILISENDGIHPVIRTDLLGKHTVSTGSAPQAVMNSLVVNPLEKANLKITDIDKYTVEMQNPDVTKPAGAGDVPEANYKMIAAIGVKKGDIERSQLAEFVEKHGMSGWAPTQGHIPSGVPYLGYAIDDIMSGKINRVMLVGKGSLFLGRMTNLFDGISVIIEKNSGDKGGSEGVSKEEVNKLIANAMKDFAKSMLGE</sequence>
<dbReference type="InterPro" id="IPR045984">
    <property type="entry name" value="DUF5940"/>
</dbReference>
<dbReference type="Proteomes" id="UP000325116">
    <property type="component" value="Unassembled WGS sequence"/>
</dbReference>
<dbReference type="NCBIfam" id="NF040746">
    <property type="entry name" value="reduct_C_beta"/>
    <property type="match status" value="1"/>
</dbReference>
<dbReference type="AlphaFoldDB" id="A0A5C8CJC5"/>
<dbReference type="GO" id="GO:0006633">
    <property type="term" value="P:fatty acid biosynthetic process"/>
    <property type="evidence" value="ECO:0007669"/>
    <property type="project" value="InterPro"/>
</dbReference>
<comment type="caution">
    <text evidence="3">The sequence shown here is derived from an EMBL/GenBank/DDBJ whole genome shotgun (WGS) entry which is preliminary data.</text>
</comment>
<feature type="domain" description="Beta-ketoacyl-[acyl-carrier-protein] synthase III N-terminal" evidence="1">
    <location>
        <begin position="270"/>
        <end position="339"/>
    </location>
</feature>
<gene>
    <name evidence="3" type="ORF">EPJ80_05110</name>
</gene>
<dbReference type="RefSeq" id="WP_147758158.1">
    <property type="nucleotide sequence ID" value="NZ_SAXT01000003.1"/>
</dbReference>
<protein>
    <submittedName>
        <fullName evidence="3">Glycine reductase</fullName>
    </submittedName>
</protein>
<dbReference type="SUPFAM" id="SSF53901">
    <property type="entry name" value="Thiolase-like"/>
    <property type="match status" value="1"/>
</dbReference>
<dbReference type="InterPro" id="IPR016039">
    <property type="entry name" value="Thiolase-like"/>
</dbReference>
<dbReference type="GO" id="GO:0004315">
    <property type="term" value="F:3-oxoacyl-[acyl-carrier-protein] synthase activity"/>
    <property type="evidence" value="ECO:0007669"/>
    <property type="project" value="InterPro"/>
</dbReference>
<dbReference type="Gene3D" id="3.40.47.10">
    <property type="match status" value="1"/>
</dbReference>
<reference evidence="3 4" key="1">
    <citation type="journal article" date="1992" name="Lakartidningen">
        <title>[Penicillin V and not amoxicillin is the first choice preparation in acute otitis].</title>
        <authorList>
            <person name="Kamme C."/>
            <person name="Lundgren K."/>
            <person name="Prellner K."/>
        </authorList>
    </citation>
    <scope>NUCLEOTIDE SEQUENCE [LARGE SCALE GENOMIC DNA]</scope>
    <source>
        <strain evidence="3 4">W1</strain>
    </source>
</reference>
<evidence type="ECO:0000313" key="4">
    <source>
        <dbReference type="Proteomes" id="UP000325116"/>
    </source>
</evidence>
<dbReference type="Pfam" id="PF08545">
    <property type="entry name" value="ACP_syn_III"/>
    <property type="match status" value="1"/>
</dbReference>
<dbReference type="CDD" id="cd00827">
    <property type="entry name" value="init_cond_enzymes"/>
    <property type="match status" value="1"/>
</dbReference>
<dbReference type="InterPro" id="IPR013751">
    <property type="entry name" value="ACP_syn_III_N"/>
</dbReference>
<organism evidence="3 4">
    <name type="scientific">Brachyspira aalborgi</name>
    <dbReference type="NCBI Taxonomy" id="29522"/>
    <lineage>
        <taxon>Bacteria</taxon>
        <taxon>Pseudomonadati</taxon>
        <taxon>Spirochaetota</taxon>
        <taxon>Spirochaetia</taxon>
        <taxon>Brachyspirales</taxon>
        <taxon>Brachyspiraceae</taxon>
        <taxon>Brachyspira</taxon>
    </lineage>
</organism>
<evidence type="ECO:0000259" key="1">
    <source>
        <dbReference type="Pfam" id="PF08545"/>
    </source>
</evidence>
<accession>A0A5C8CJC5</accession>